<protein>
    <submittedName>
        <fullName evidence="1">Uncharacterized protein</fullName>
    </submittedName>
</protein>
<evidence type="ECO:0000313" key="1">
    <source>
        <dbReference type="EMBL" id="MDI5948069.1"/>
    </source>
</evidence>
<name>A0AAW6TI16_9FLAO</name>
<dbReference type="EMBL" id="JASCRY010000001">
    <property type="protein sequence ID" value="MDI5948069.1"/>
    <property type="molecule type" value="Genomic_DNA"/>
</dbReference>
<comment type="caution">
    <text evidence="1">The sequence shown here is derived from an EMBL/GenBank/DDBJ whole genome shotgun (WGS) entry which is preliminary data.</text>
</comment>
<reference evidence="1 2" key="1">
    <citation type="submission" date="2023-04" db="EMBL/GenBank/DDBJ databases">
        <title>Two novel species of Flavobacterium.</title>
        <authorList>
            <person name="Liu Q."/>
            <person name="Xin Y.-H."/>
        </authorList>
    </citation>
    <scope>NUCLEOTIDE SEQUENCE [LARGE SCALE GENOMIC DNA]</scope>
    <source>
        <strain evidence="1 2">LB2P87</strain>
    </source>
</reference>
<dbReference type="AlphaFoldDB" id="A0AAW6TI16"/>
<evidence type="ECO:0000313" key="2">
    <source>
        <dbReference type="Proteomes" id="UP001228643"/>
    </source>
</evidence>
<proteinExistence type="predicted"/>
<accession>A0AAW6TI16</accession>
<dbReference type="RefSeq" id="WP_282713704.1">
    <property type="nucleotide sequence ID" value="NZ_JASCRX010000003.1"/>
</dbReference>
<keyword evidence="2" id="KW-1185">Reference proteome</keyword>
<gene>
    <name evidence="1" type="ORF">QLS97_00265</name>
</gene>
<sequence>MESTDTNAHNGIGANHIFDFKIICILDFQVIHSMINIVLFSAK</sequence>
<dbReference type="Proteomes" id="UP001228643">
    <property type="component" value="Unassembled WGS sequence"/>
</dbReference>
<organism evidence="1 2">
    <name type="scientific">Flavobacterium yafengii</name>
    <dbReference type="NCBI Taxonomy" id="3041253"/>
    <lineage>
        <taxon>Bacteria</taxon>
        <taxon>Pseudomonadati</taxon>
        <taxon>Bacteroidota</taxon>
        <taxon>Flavobacteriia</taxon>
        <taxon>Flavobacteriales</taxon>
        <taxon>Flavobacteriaceae</taxon>
        <taxon>Flavobacterium</taxon>
    </lineage>
</organism>